<protein>
    <submittedName>
        <fullName evidence="1">Uncharacterized protein</fullName>
    </submittedName>
</protein>
<keyword evidence="2" id="KW-1185">Reference proteome</keyword>
<feature type="non-terminal residue" evidence="1">
    <location>
        <position position="111"/>
    </location>
</feature>
<proteinExistence type="predicted"/>
<dbReference type="Proteomes" id="UP001189429">
    <property type="component" value="Unassembled WGS sequence"/>
</dbReference>
<name>A0ABN9WLM1_9DINO</name>
<accession>A0ABN9WLM1</accession>
<organism evidence="1 2">
    <name type="scientific">Prorocentrum cordatum</name>
    <dbReference type="NCBI Taxonomy" id="2364126"/>
    <lineage>
        <taxon>Eukaryota</taxon>
        <taxon>Sar</taxon>
        <taxon>Alveolata</taxon>
        <taxon>Dinophyceae</taxon>
        <taxon>Prorocentrales</taxon>
        <taxon>Prorocentraceae</taxon>
        <taxon>Prorocentrum</taxon>
    </lineage>
</organism>
<comment type="caution">
    <text evidence="1">The sequence shown here is derived from an EMBL/GenBank/DDBJ whole genome shotgun (WGS) entry which is preliminary data.</text>
</comment>
<sequence>APDWATSDHPGAASMAVTIKYVTTEVNNSTKCGIFFMEVGIYDAGVTTSMPTSSSQHDIASKRAQVPAKVHAQVYEDHNDEGQTNIKIGDVNDAAKHFIQRHAQRLLRFHK</sequence>
<evidence type="ECO:0000313" key="1">
    <source>
        <dbReference type="EMBL" id="CAK0887490.1"/>
    </source>
</evidence>
<reference evidence="1" key="1">
    <citation type="submission" date="2023-10" db="EMBL/GenBank/DDBJ databases">
        <authorList>
            <person name="Chen Y."/>
            <person name="Shah S."/>
            <person name="Dougan E. K."/>
            <person name="Thang M."/>
            <person name="Chan C."/>
        </authorList>
    </citation>
    <scope>NUCLEOTIDE SEQUENCE [LARGE SCALE GENOMIC DNA]</scope>
</reference>
<feature type="non-terminal residue" evidence="1">
    <location>
        <position position="1"/>
    </location>
</feature>
<gene>
    <name evidence="1" type="ORF">PCOR1329_LOCUS68529</name>
</gene>
<dbReference type="EMBL" id="CAUYUJ010018948">
    <property type="protein sequence ID" value="CAK0887490.1"/>
    <property type="molecule type" value="Genomic_DNA"/>
</dbReference>
<evidence type="ECO:0000313" key="2">
    <source>
        <dbReference type="Proteomes" id="UP001189429"/>
    </source>
</evidence>